<evidence type="ECO:0000256" key="2">
    <source>
        <dbReference type="ARBA" id="ARBA00022729"/>
    </source>
</evidence>
<dbReference type="InterPro" id="IPR001638">
    <property type="entry name" value="Solute-binding_3/MltF_N"/>
</dbReference>
<protein>
    <submittedName>
        <fullName evidence="5">Amino acid ABC transporter substrate-binding protein, PAAT family</fullName>
    </submittedName>
</protein>
<comment type="similarity">
    <text evidence="1">Belongs to the bacterial solute-binding protein 3 family.</text>
</comment>
<keyword evidence="6" id="KW-1185">Reference proteome</keyword>
<evidence type="ECO:0000256" key="1">
    <source>
        <dbReference type="ARBA" id="ARBA00010333"/>
    </source>
</evidence>
<feature type="signal peptide" evidence="3">
    <location>
        <begin position="1"/>
        <end position="19"/>
    </location>
</feature>
<gene>
    <name evidence="5" type="ORF">SAMN06297280_0783</name>
</gene>
<name>A0A285IA41_9GAMM</name>
<dbReference type="SMART" id="SM00062">
    <property type="entry name" value="PBPb"/>
    <property type="match status" value="1"/>
</dbReference>
<organism evidence="5 6">
    <name type="scientific">Arsukibacterium tuosuense</name>
    <dbReference type="NCBI Taxonomy" id="1323745"/>
    <lineage>
        <taxon>Bacteria</taxon>
        <taxon>Pseudomonadati</taxon>
        <taxon>Pseudomonadota</taxon>
        <taxon>Gammaproteobacteria</taxon>
        <taxon>Chromatiales</taxon>
        <taxon>Chromatiaceae</taxon>
        <taxon>Arsukibacterium</taxon>
    </lineage>
</organism>
<sequence length="242" mass="27903">MKIICLVLLIITTSFSVNAETLRAIISESNTPPYIMITSNQEYSGLVIDTLEELGRRLDAEVKHFPIPRGRVESWLNEDEADIWCFLNPAWVTKPENFDWSVSLYQTTEVLVSRQNETPFTSMATLYKKRIGTTRGFIYPQLEAAFAANQLYRDDAISLQQNLERLQQGRLDAVIADSITYQYYALKHQPLLTASTFWSTPVDNYCAISKINPEMAKKINNNLSQMQQDNFFKKRIELYLSH</sequence>
<keyword evidence="2 3" id="KW-0732">Signal</keyword>
<evidence type="ECO:0000313" key="5">
    <source>
        <dbReference type="EMBL" id="SNY44773.1"/>
    </source>
</evidence>
<dbReference type="PANTHER" id="PTHR35936:SF35">
    <property type="entry name" value="L-CYSTINE-BINDING PROTEIN TCYJ"/>
    <property type="match status" value="1"/>
</dbReference>
<accession>A0A285IA41</accession>
<proteinExistence type="inferred from homology"/>
<reference evidence="6" key="1">
    <citation type="submission" date="2017-09" db="EMBL/GenBank/DDBJ databases">
        <authorList>
            <person name="Varghese N."/>
            <person name="Submissions S."/>
        </authorList>
    </citation>
    <scope>NUCLEOTIDE SEQUENCE [LARGE SCALE GENOMIC DNA]</scope>
    <source>
        <strain evidence="6">CGMCC 1.12461</strain>
    </source>
</reference>
<evidence type="ECO:0000313" key="6">
    <source>
        <dbReference type="Proteomes" id="UP000219353"/>
    </source>
</evidence>
<dbReference type="AlphaFoldDB" id="A0A285IA41"/>
<evidence type="ECO:0000259" key="4">
    <source>
        <dbReference type="SMART" id="SM00062"/>
    </source>
</evidence>
<dbReference type="Proteomes" id="UP000219353">
    <property type="component" value="Unassembled WGS sequence"/>
</dbReference>
<evidence type="ECO:0000256" key="3">
    <source>
        <dbReference type="SAM" id="SignalP"/>
    </source>
</evidence>
<dbReference type="EMBL" id="OBEB01000001">
    <property type="protein sequence ID" value="SNY44773.1"/>
    <property type="molecule type" value="Genomic_DNA"/>
</dbReference>
<feature type="domain" description="Solute-binding protein family 3/N-terminal" evidence="4">
    <location>
        <begin position="21"/>
        <end position="242"/>
    </location>
</feature>
<dbReference type="PANTHER" id="PTHR35936">
    <property type="entry name" value="MEMBRANE-BOUND LYTIC MUREIN TRANSGLYCOSYLASE F"/>
    <property type="match status" value="1"/>
</dbReference>
<dbReference type="Pfam" id="PF00497">
    <property type="entry name" value="SBP_bac_3"/>
    <property type="match status" value="1"/>
</dbReference>
<feature type="chain" id="PRO_5012605822" evidence="3">
    <location>
        <begin position="20"/>
        <end position="242"/>
    </location>
</feature>
<dbReference type="SUPFAM" id="SSF53850">
    <property type="entry name" value="Periplasmic binding protein-like II"/>
    <property type="match status" value="1"/>
</dbReference>
<dbReference type="Gene3D" id="3.40.190.10">
    <property type="entry name" value="Periplasmic binding protein-like II"/>
    <property type="match status" value="2"/>
</dbReference>